<reference evidence="14" key="1">
    <citation type="submission" date="2016-11" db="EMBL/GenBank/DDBJ databases">
        <authorList>
            <person name="Varghese N."/>
            <person name="Submissions S."/>
        </authorList>
    </citation>
    <scope>NUCLEOTIDE SEQUENCE [LARGE SCALE GENOMIC DNA]</scope>
    <source>
        <strain evidence="14">DSM 15285</strain>
    </source>
</reference>
<keyword evidence="11" id="KW-1003">Cell membrane</keyword>
<keyword evidence="14" id="KW-1185">Reference proteome</keyword>
<evidence type="ECO:0000256" key="7">
    <source>
        <dbReference type="ARBA" id="ARBA00022989"/>
    </source>
</evidence>
<dbReference type="GO" id="GO:0005886">
    <property type="term" value="C:plasma membrane"/>
    <property type="evidence" value="ECO:0007669"/>
    <property type="project" value="UniProtKB-SubCell"/>
</dbReference>
<keyword evidence="8 11" id="KW-0406">Ion transport</keyword>
<evidence type="ECO:0000256" key="12">
    <source>
        <dbReference type="RuleBase" id="RU000483"/>
    </source>
</evidence>
<dbReference type="InterPro" id="IPR035908">
    <property type="entry name" value="F0_ATP_A_sf"/>
</dbReference>
<dbReference type="InterPro" id="IPR000568">
    <property type="entry name" value="ATP_synth_F0_asu"/>
</dbReference>
<dbReference type="Pfam" id="PF00119">
    <property type="entry name" value="ATP-synt_A"/>
    <property type="match status" value="1"/>
</dbReference>
<dbReference type="GO" id="GO:0046933">
    <property type="term" value="F:proton-transporting ATP synthase activity, rotational mechanism"/>
    <property type="evidence" value="ECO:0007669"/>
    <property type="project" value="UniProtKB-UniRule"/>
</dbReference>
<evidence type="ECO:0000256" key="11">
    <source>
        <dbReference type="HAMAP-Rule" id="MF_01393"/>
    </source>
</evidence>
<evidence type="ECO:0000256" key="3">
    <source>
        <dbReference type="ARBA" id="ARBA00022448"/>
    </source>
</evidence>
<evidence type="ECO:0000256" key="5">
    <source>
        <dbReference type="ARBA" id="ARBA00022692"/>
    </source>
</evidence>
<dbReference type="EMBL" id="FQXH01000011">
    <property type="protein sequence ID" value="SHH22071.1"/>
    <property type="molecule type" value="Genomic_DNA"/>
</dbReference>
<gene>
    <name evidence="11" type="primary">atpB</name>
    <name evidence="13" type="ORF">SAMN02744040_01248</name>
</gene>
<evidence type="ECO:0000256" key="9">
    <source>
        <dbReference type="ARBA" id="ARBA00023136"/>
    </source>
</evidence>
<dbReference type="NCBIfam" id="TIGR01131">
    <property type="entry name" value="ATP_synt_6_or_A"/>
    <property type="match status" value="1"/>
</dbReference>
<comment type="similarity">
    <text evidence="2 11 12">Belongs to the ATPase A chain family.</text>
</comment>
<feature type="transmembrane region" description="Helical" evidence="11">
    <location>
        <begin position="80"/>
        <end position="102"/>
    </location>
</feature>
<dbReference type="PANTHER" id="PTHR42823">
    <property type="entry name" value="ATP SYNTHASE SUBUNIT A, CHLOROPLASTIC"/>
    <property type="match status" value="1"/>
</dbReference>
<dbReference type="Gene3D" id="1.20.120.220">
    <property type="entry name" value="ATP synthase, F0 complex, subunit A"/>
    <property type="match status" value="1"/>
</dbReference>
<evidence type="ECO:0000313" key="13">
    <source>
        <dbReference type="EMBL" id="SHH22071.1"/>
    </source>
</evidence>
<keyword evidence="5 11" id="KW-0812">Transmembrane</keyword>
<keyword evidence="7 11" id="KW-1133">Transmembrane helix</keyword>
<keyword evidence="6 11" id="KW-0375">Hydrogen ion transport</keyword>
<keyword evidence="4 11" id="KW-0138">CF(0)</keyword>
<dbReference type="GO" id="GO:0042777">
    <property type="term" value="P:proton motive force-driven plasma membrane ATP synthesis"/>
    <property type="evidence" value="ECO:0007669"/>
    <property type="project" value="TreeGrafter"/>
</dbReference>
<feature type="transmembrane region" description="Helical" evidence="11">
    <location>
        <begin position="193"/>
        <end position="211"/>
    </location>
</feature>
<comment type="function">
    <text evidence="11 12">Key component of the proton channel; it plays a direct role in the translocation of protons across the membrane.</text>
</comment>
<evidence type="ECO:0000256" key="6">
    <source>
        <dbReference type="ARBA" id="ARBA00022781"/>
    </source>
</evidence>
<dbReference type="PRINTS" id="PR00123">
    <property type="entry name" value="ATPASEA"/>
</dbReference>
<sequence>MNLGPKIIFNFTIPGLNIPVTISETITTTWAIMLGLTLFAYFGTRRLEKIPRGFQNFVELLVDGLYSIVRQTMGEKKMRFAPYIGSLFLFFACSNLITLTGIFGKSPTTDLNTTLAWALITFFMIQYNGIKSKGIVGYLKGFLQPVPALLPLNIIGELANPISLSFRPFGNILGGSVIMALLYQLLSYLSTKMVGIPIFAVGIPAVLHIYFDLFSGVLQAFIFIMLTMVFVSSAIDE</sequence>
<feature type="transmembrane region" description="Helical" evidence="11">
    <location>
        <begin position="168"/>
        <end position="186"/>
    </location>
</feature>
<keyword evidence="3 11" id="KW-0813">Transport</keyword>
<dbReference type="SUPFAM" id="SSF81336">
    <property type="entry name" value="F1F0 ATP synthase subunit A"/>
    <property type="match status" value="1"/>
</dbReference>
<feature type="transmembrane region" description="Helical" evidence="11">
    <location>
        <begin position="20"/>
        <end position="42"/>
    </location>
</feature>
<dbReference type="STRING" id="1123350.SAMN02744040_01248"/>
<evidence type="ECO:0000256" key="8">
    <source>
        <dbReference type="ARBA" id="ARBA00023065"/>
    </source>
</evidence>
<accession>A0A1M5R771</accession>
<feature type="transmembrane region" description="Helical" evidence="11">
    <location>
        <begin position="217"/>
        <end position="235"/>
    </location>
</feature>
<keyword evidence="9 11" id="KW-0472">Membrane</keyword>
<dbReference type="Proteomes" id="UP000242520">
    <property type="component" value="Unassembled WGS sequence"/>
</dbReference>
<dbReference type="CDD" id="cd00310">
    <property type="entry name" value="ATP-synt_Fo_a_6"/>
    <property type="match status" value="1"/>
</dbReference>
<dbReference type="AlphaFoldDB" id="A0A1M5R771"/>
<organism evidence="13 14">
    <name type="scientific">Tepidibacter thalassicus DSM 15285</name>
    <dbReference type="NCBI Taxonomy" id="1123350"/>
    <lineage>
        <taxon>Bacteria</taxon>
        <taxon>Bacillati</taxon>
        <taxon>Bacillota</taxon>
        <taxon>Clostridia</taxon>
        <taxon>Peptostreptococcales</taxon>
        <taxon>Peptostreptococcaceae</taxon>
        <taxon>Tepidibacter</taxon>
    </lineage>
</organism>
<comment type="subcellular location">
    <subcellularLocation>
        <location evidence="11 12">Cell membrane</location>
        <topology evidence="11 12">Multi-pass membrane protein</topology>
    </subcellularLocation>
    <subcellularLocation>
        <location evidence="1">Membrane</location>
        <topology evidence="1">Multi-pass membrane protein</topology>
    </subcellularLocation>
</comment>
<dbReference type="PANTHER" id="PTHR42823:SF3">
    <property type="entry name" value="ATP SYNTHASE SUBUNIT A, CHLOROPLASTIC"/>
    <property type="match status" value="1"/>
</dbReference>
<proteinExistence type="inferred from homology"/>
<evidence type="ECO:0000313" key="14">
    <source>
        <dbReference type="Proteomes" id="UP000242520"/>
    </source>
</evidence>
<dbReference type="InterPro" id="IPR045082">
    <property type="entry name" value="ATP_syn_F0_a_bact/chloroplast"/>
</dbReference>
<evidence type="ECO:0000256" key="4">
    <source>
        <dbReference type="ARBA" id="ARBA00022547"/>
    </source>
</evidence>
<dbReference type="GO" id="GO:0045259">
    <property type="term" value="C:proton-transporting ATP synthase complex"/>
    <property type="evidence" value="ECO:0007669"/>
    <property type="project" value="UniProtKB-KW"/>
</dbReference>
<feature type="transmembrane region" description="Helical" evidence="11">
    <location>
        <begin position="114"/>
        <end position="130"/>
    </location>
</feature>
<protein>
    <recommendedName>
        <fullName evidence="11 12">ATP synthase subunit a</fullName>
    </recommendedName>
    <alternativeName>
        <fullName evidence="11">ATP synthase F0 sector subunit a</fullName>
    </alternativeName>
    <alternativeName>
        <fullName evidence="11">F-ATPase subunit 6</fullName>
    </alternativeName>
</protein>
<keyword evidence="10 11" id="KW-0066">ATP synthesis</keyword>
<dbReference type="HAMAP" id="MF_01393">
    <property type="entry name" value="ATP_synth_a_bact"/>
    <property type="match status" value="1"/>
</dbReference>
<evidence type="ECO:0000256" key="10">
    <source>
        <dbReference type="ARBA" id="ARBA00023310"/>
    </source>
</evidence>
<dbReference type="RefSeq" id="WP_084601966.1">
    <property type="nucleotide sequence ID" value="NZ_FQXH01000011.1"/>
</dbReference>
<name>A0A1M5R771_9FIRM</name>
<evidence type="ECO:0000256" key="1">
    <source>
        <dbReference type="ARBA" id="ARBA00004141"/>
    </source>
</evidence>
<evidence type="ECO:0000256" key="2">
    <source>
        <dbReference type="ARBA" id="ARBA00006810"/>
    </source>
</evidence>
<dbReference type="OrthoDB" id="9789241at2"/>